<evidence type="ECO:0000313" key="7">
    <source>
        <dbReference type="Proteomes" id="UP000320225"/>
    </source>
</evidence>
<reference evidence="6 7" key="1">
    <citation type="submission" date="2019-07" db="EMBL/GenBank/DDBJ databases">
        <title>Tepidimonas sediminis YIM 72259 draft genome.</title>
        <authorList>
            <person name="Da Costa M.S."/>
            <person name="Froufe H.J.C."/>
            <person name="Egas C."/>
            <person name="Albuquerque L."/>
        </authorList>
    </citation>
    <scope>NUCLEOTIDE SEQUENCE [LARGE SCALE GENOMIC DNA]</scope>
    <source>
        <strain evidence="6 7">YIM 72259</strain>
    </source>
</reference>
<proteinExistence type="inferred from homology"/>
<evidence type="ECO:0000256" key="3">
    <source>
        <dbReference type="ARBA" id="ARBA00023054"/>
    </source>
</evidence>
<comment type="caution">
    <text evidence="6">The sequence shown here is derived from an EMBL/GenBank/DDBJ whole genome shotgun (WGS) entry which is preliminary data.</text>
</comment>
<dbReference type="Pfam" id="PF02646">
    <property type="entry name" value="RmuC"/>
    <property type="match status" value="1"/>
</dbReference>
<dbReference type="RefSeq" id="WP_246099284.1">
    <property type="nucleotide sequence ID" value="NZ_VJND01000024.1"/>
</dbReference>
<keyword evidence="3 5" id="KW-0175">Coiled coil</keyword>
<gene>
    <name evidence="6" type="ORF">Tsedi_02363</name>
</gene>
<dbReference type="AlphaFoldDB" id="A0A554WFW5"/>
<name>A0A554WFW5_9BURK</name>
<dbReference type="EMBL" id="VJND01000024">
    <property type="protein sequence ID" value="TSE22470.1"/>
    <property type="molecule type" value="Genomic_DNA"/>
</dbReference>
<evidence type="ECO:0000313" key="6">
    <source>
        <dbReference type="EMBL" id="TSE22470.1"/>
    </source>
</evidence>
<organism evidence="6 7">
    <name type="scientific">Tepidimonas sediminis</name>
    <dbReference type="NCBI Taxonomy" id="2588941"/>
    <lineage>
        <taxon>Bacteria</taxon>
        <taxon>Pseudomonadati</taxon>
        <taxon>Pseudomonadota</taxon>
        <taxon>Betaproteobacteria</taxon>
        <taxon>Burkholderiales</taxon>
        <taxon>Tepidimonas</taxon>
    </lineage>
</organism>
<evidence type="ECO:0000256" key="4">
    <source>
        <dbReference type="ARBA" id="ARBA00023172"/>
    </source>
</evidence>
<dbReference type="GO" id="GO:0006310">
    <property type="term" value="P:DNA recombination"/>
    <property type="evidence" value="ECO:0007669"/>
    <property type="project" value="UniProtKB-KW"/>
</dbReference>
<evidence type="ECO:0000256" key="5">
    <source>
        <dbReference type="SAM" id="Coils"/>
    </source>
</evidence>
<dbReference type="Proteomes" id="UP000320225">
    <property type="component" value="Unassembled WGS sequence"/>
</dbReference>
<dbReference type="InterPro" id="IPR003798">
    <property type="entry name" value="DNA_recombination_RmuC"/>
</dbReference>
<sequence length="507" mass="56359">MNDGIVMAWLAALAGVLLGAVLAWALTRGVARRQAEAAAQAARAAAEVELARLAERLRAAEGEADELRRRWQEASAAAERHREALDRAGDEAARLQERAARVPALEGELARAQQELRQLQAQQAALQTRLHEQNAAFEAQLRLLQDARGQLTEQFRNLAQDILDERARRFGEHSQAQLQTLLEPLRERLAQFEQQVRQAYHDENKERVALRTQVQHLVELNRQLTQEAHQLTQALRGSVKAQGHWGELILERVLEMSGLRRDVEYLVQDAQAHPEDGRRVLPDVTILLPEGRRLIVDAKVSLLAYERYANAEDEAARRQALRAHVESLRAHVRGLSEKRYQALHGGAGLDFVIAFVPVEPAFTLAVAHEPGLFQEAWERNVLLVSPSTLLFVLRTVAHLWRQEAQNRNAQDIARRGAELYDKLVGFVEDWTKVGERLEQAQQAYEAARGKLATGRGNLIRQAELLRELGVKPAKALKPGLVEAALQAEEAAALPAGAPAPSPPPAGA</sequence>
<dbReference type="PANTHER" id="PTHR30563:SF0">
    <property type="entry name" value="DNA RECOMBINATION PROTEIN RMUC"/>
    <property type="match status" value="1"/>
</dbReference>
<feature type="coiled-coil region" evidence="5">
    <location>
        <begin position="36"/>
        <end position="234"/>
    </location>
</feature>
<evidence type="ECO:0000256" key="1">
    <source>
        <dbReference type="ARBA" id="ARBA00003416"/>
    </source>
</evidence>
<keyword evidence="4" id="KW-0233">DNA recombination</keyword>
<comment type="similarity">
    <text evidence="2">Belongs to the RmuC family.</text>
</comment>
<comment type="function">
    <text evidence="1">Involved in DNA recombination.</text>
</comment>
<evidence type="ECO:0000256" key="2">
    <source>
        <dbReference type="ARBA" id="ARBA00009840"/>
    </source>
</evidence>
<accession>A0A554WFW5</accession>
<dbReference type="PANTHER" id="PTHR30563">
    <property type="entry name" value="DNA RECOMBINATION PROTEIN RMUC"/>
    <property type="match status" value="1"/>
</dbReference>
<keyword evidence="7" id="KW-1185">Reference proteome</keyword>
<protein>
    <submittedName>
        <fullName evidence="6">RmuC family protein</fullName>
    </submittedName>
</protein>